<dbReference type="SUPFAM" id="SSF56574">
    <property type="entry name" value="Serpins"/>
    <property type="match status" value="1"/>
</dbReference>
<dbReference type="RefSeq" id="WP_274359155.1">
    <property type="nucleotide sequence ID" value="NZ_CP118101.1"/>
</dbReference>
<feature type="domain" description="Serpin" evidence="3">
    <location>
        <begin position="75"/>
        <end position="432"/>
    </location>
</feature>
<dbReference type="PANTHER" id="PTHR11461:SF211">
    <property type="entry name" value="GH10112P-RELATED"/>
    <property type="match status" value="1"/>
</dbReference>
<evidence type="ECO:0000259" key="3">
    <source>
        <dbReference type="SMART" id="SM00093"/>
    </source>
</evidence>
<evidence type="ECO:0000313" key="5">
    <source>
        <dbReference type="Proteomes" id="UP001220962"/>
    </source>
</evidence>
<dbReference type="InterPro" id="IPR042178">
    <property type="entry name" value="Serpin_sf_1"/>
</dbReference>
<organism evidence="4 5">
    <name type="scientific">Paenibacillus urinalis</name>
    <dbReference type="NCBI Taxonomy" id="521520"/>
    <lineage>
        <taxon>Bacteria</taxon>
        <taxon>Bacillati</taxon>
        <taxon>Bacillota</taxon>
        <taxon>Bacilli</taxon>
        <taxon>Bacillales</taxon>
        <taxon>Paenibacillaceae</taxon>
        <taxon>Paenibacillus</taxon>
    </lineage>
</organism>
<dbReference type="InterPro" id="IPR042185">
    <property type="entry name" value="Serpin_sf_2"/>
</dbReference>
<proteinExistence type="inferred from homology"/>
<dbReference type="GO" id="GO:0004867">
    <property type="term" value="F:serine-type endopeptidase inhibitor activity"/>
    <property type="evidence" value="ECO:0007669"/>
    <property type="project" value="InterPro"/>
</dbReference>
<dbReference type="InterPro" id="IPR023796">
    <property type="entry name" value="Serpin_dom"/>
</dbReference>
<dbReference type="Gene3D" id="2.30.39.10">
    <property type="entry name" value="Alpha-1-antitrypsin, domain 1"/>
    <property type="match status" value="1"/>
</dbReference>
<dbReference type="InterPro" id="IPR036186">
    <property type="entry name" value="Serpin_sf"/>
</dbReference>
<dbReference type="CDD" id="cd19588">
    <property type="entry name" value="serpin_miropin-like"/>
    <property type="match status" value="1"/>
</dbReference>
<dbReference type="PANTHER" id="PTHR11461">
    <property type="entry name" value="SERINE PROTEASE INHIBITOR, SERPIN"/>
    <property type="match status" value="1"/>
</dbReference>
<protein>
    <submittedName>
        <fullName evidence="4">Serpin family protein</fullName>
    </submittedName>
</protein>
<evidence type="ECO:0000256" key="1">
    <source>
        <dbReference type="RuleBase" id="RU000411"/>
    </source>
</evidence>
<dbReference type="PROSITE" id="PS51257">
    <property type="entry name" value="PROKAR_LIPOPROTEIN"/>
    <property type="match status" value="1"/>
</dbReference>
<evidence type="ECO:0000313" key="4">
    <source>
        <dbReference type="EMBL" id="WDH82410.1"/>
    </source>
</evidence>
<gene>
    <name evidence="4" type="ORF">PUW23_23680</name>
</gene>
<name>A0AAX3N119_9BACL</name>
<feature type="chain" id="PRO_5043903956" evidence="2">
    <location>
        <begin position="31"/>
        <end position="436"/>
    </location>
</feature>
<dbReference type="AlphaFoldDB" id="A0AAX3N119"/>
<dbReference type="InterPro" id="IPR000215">
    <property type="entry name" value="Serpin_fam"/>
</dbReference>
<evidence type="ECO:0000256" key="2">
    <source>
        <dbReference type="SAM" id="SignalP"/>
    </source>
</evidence>
<sequence length="436" mass="47528">MLMTKRGKAVKRSFLAIMLVLGLSACASQADVKGEIPQSLSTLPAKVEQISSEERDRLAAALDPVLIQSQNTLGIQLMEELQAQDAAPKNVLISPYSIASALTLAYTGSNGVTEQEMAEVLGLTGLSMEGVNEASRIYMQLLNSPGQGVELMTANSVWVDTGYTLKPAFLETAGTSYGAEILEAELSSEEAMNSINTWVSERTEGLIDKMLSEPLDSAVRAYLLNALYFKGTWLYTFDENLTKEEAFTTGDGTELNIPMMHDTNLYGYKESEDWQAVRLPYRDSSMNMLVILPAEGKSLDDTMKQLIQQPEVFAAPFDEHLVQLSMPKYKVEYEAGLVDSLKNMGMKSAFGQGADFSRMSGGNLFISDVQHKAVLEVNEKGSEAAAATSVAMAESAAMVTDTKVMNINRPFFTVIEDEDTGAWLFVGSINDPMGTQ</sequence>
<reference evidence="4" key="1">
    <citation type="submission" date="2023-02" db="EMBL/GenBank/DDBJ databases">
        <title>Pathogen: clinical or host-associated sample.</title>
        <authorList>
            <person name="Hergert J."/>
            <person name="Casey R."/>
            <person name="Wagner J."/>
            <person name="Young E.L."/>
            <person name="Oakeson K.F."/>
        </authorList>
    </citation>
    <scope>NUCLEOTIDE SEQUENCE</scope>
    <source>
        <strain evidence="4">2022CK-00830</strain>
    </source>
</reference>
<dbReference type="SMART" id="SM00093">
    <property type="entry name" value="SERPIN"/>
    <property type="match status" value="1"/>
</dbReference>
<comment type="similarity">
    <text evidence="1">Belongs to the serpin family.</text>
</comment>
<accession>A0AAX3N119</accession>
<dbReference type="Proteomes" id="UP001220962">
    <property type="component" value="Chromosome"/>
</dbReference>
<dbReference type="EMBL" id="CP118101">
    <property type="protein sequence ID" value="WDH82410.1"/>
    <property type="molecule type" value="Genomic_DNA"/>
</dbReference>
<dbReference type="Pfam" id="PF00079">
    <property type="entry name" value="Serpin"/>
    <property type="match status" value="1"/>
</dbReference>
<feature type="signal peptide" evidence="2">
    <location>
        <begin position="1"/>
        <end position="30"/>
    </location>
</feature>
<dbReference type="Gene3D" id="3.30.497.10">
    <property type="entry name" value="Antithrombin, subunit I, domain 2"/>
    <property type="match status" value="1"/>
</dbReference>
<dbReference type="GO" id="GO:0005615">
    <property type="term" value="C:extracellular space"/>
    <property type="evidence" value="ECO:0007669"/>
    <property type="project" value="InterPro"/>
</dbReference>
<keyword evidence="2" id="KW-0732">Signal</keyword>